<feature type="domain" description="Peptidase M16 N-terminal" evidence="10">
    <location>
        <begin position="62"/>
        <end position="209"/>
    </location>
</feature>
<dbReference type="Pfam" id="PF00675">
    <property type="entry name" value="Peptidase_M16"/>
    <property type="match status" value="1"/>
</dbReference>
<dbReference type="FunFam" id="3.30.830.10:FF:000014">
    <property type="entry name" value="Mitochondrial-processing peptidase alpha subunit, mitochondrial"/>
    <property type="match status" value="1"/>
</dbReference>
<evidence type="ECO:0000313" key="12">
    <source>
        <dbReference type="EMBL" id="CDW26803.1"/>
    </source>
</evidence>
<dbReference type="InterPro" id="IPR001431">
    <property type="entry name" value="Pept_M16_Zn_BS"/>
</dbReference>
<evidence type="ECO:0000256" key="4">
    <source>
        <dbReference type="ARBA" id="ARBA00016741"/>
    </source>
</evidence>
<evidence type="ECO:0000259" key="11">
    <source>
        <dbReference type="Pfam" id="PF05193"/>
    </source>
</evidence>
<evidence type="ECO:0000256" key="5">
    <source>
        <dbReference type="ARBA" id="ARBA00022946"/>
    </source>
</evidence>
<evidence type="ECO:0000256" key="2">
    <source>
        <dbReference type="ARBA" id="ARBA00004305"/>
    </source>
</evidence>
<dbReference type="GO" id="GO:0046872">
    <property type="term" value="F:metal ion binding"/>
    <property type="evidence" value="ECO:0007669"/>
    <property type="project" value="InterPro"/>
</dbReference>
<sequence>MLTIGRTGTLNLLKHGIRQCSGITNVPLDKSIPGLWGGYQNVTKTNNETTKVTTLSNGLRVATEPVFGGFCTVGVCVDSGSRYEVAHPSGISHFLEKMAFGATLKYKNRQEILHALEKHGGICDCQATRDIFLYATSIDHRGLECAIDIIAETVLRPKIEEEEIELTRNIINYELQDLALKPEQEPLLLEMIHAVAFKGNTVGLPRHCPQENIGSIKRETILNYLGTYHTPDRIVLAGVGVDHDELVEYGQKYFVDTPPSYNINSSSNIDRSVSQYTGGISLEEKDLSNVSLGPTPMPELAHLVIGLEGVSHQDPDFIPYCVLNSLMGGGGSFSAGGPGKGMYTRLYTHVLNVHHWMYSCQSANHAYADGGIFCITSSAPPYYLAELAQVVIREFAILTGDIGDQEFNRAKKQLSSMLFMNVESKPVIFEDLARQVLAQGKRKTTEEFHQLINDVTKDDLRRIARRMLTSKPSVAAVGEMKYLPSYKDIELALLDKKGSLPTHKAFSLFR</sequence>
<accession>A0A0K2TL76</accession>
<evidence type="ECO:0000259" key="10">
    <source>
        <dbReference type="Pfam" id="PF00675"/>
    </source>
</evidence>
<dbReference type="InterPro" id="IPR011249">
    <property type="entry name" value="Metalloenz_LuxS/M16"/>
</dbReference>
<dbReference type="Pfam" id="PF05193">
    <property type="entry name" value="Peptidase_M16_C"/>
    <property type="match status" value="1"/>
</dbReference>
<protein>
    <recommendedName>
        <fullName evidence="4">Mitochondrial-processing peptidase subunit alpha</fullName>
    </recommendedName>
    <alternativeName>
        <fullName evidence="7">Alpha-MPP</fullName>
    </alternativeName>
    <alternativeName>
        <fullName evidence="8">Inactive zinc metalloprotease alpha</fullName>
    </alternativeName>
</protein>
<organism evidence="12">
    <name type="scientific">Lepeophtheirus salmonis</name>
    <name type="common">Salmon louse</name>
    <name type="synonym">Caligus salmonis</name>
    <dbReference type="NCBI Taxonomy" id="72036"/>
    <lineage>
        <taxon>Eukaryota</taxon>
        <taxon>Metazoa</taxon>
        <taxon>Ecdysozoa</taxon>
        <taxon>Arthropoda</taxon>
        <taxon>Crustacea</taxon>
        <taxon>Multicrustacea</taxon>
        <taxon>Hexanauplia</taxon>
        <taxon>Copepoda</taxon>
        <taxon>Siphonostomatoida</taxon>
        <taxon>Caligidae</taxon>
        <taxon>Lepeophtheirus</taxon>
    </lineage>
</organism>
<keyword evidence="6" id="KW-0496">Mitochondrion</keyword>
<keyword evidence="5" id="KW-0809">Transit peptide</keyword>
<dbReference type="Gene3D" id="3.30.830.10">
    <property type="entry name" value="Metalloenzyme, LuxS/M16 peptidase-like"/>
    <property type="match status" value="2"/>
</dbReference>
<dbReference type="PANTHER" id="PTHR11851:SF49">
    <property type="entry name" value="MITOCHONDRIAL-PROCESSING PEPTIDASE SUBUNIT ALPHA"/>
    <property type="match status" value="1"/>
</dbReference>
<evidence type="ECO:0000256" key="8">
    <source>
        <dbReference type="ARBA" id="ARBA00032315"/>
    </source>
</evidence>
<proteinExistence type="inferred from homology"/>
<feature type="domain" description="Peptidase M16 C-terminal" evidence="11">
    <location>
        <begin position="215"/>
        <end position="414"/>
    </location>
</feature>
<evidence type="ECO:0000256" key="7">
    <source>
        <dbReference type="ARBA" id="ARBA00030006"/>
    </source>
</evidence>
<name>A0A0K2TL76_LEPSM</name>
<dbReference type="GO" id="GO:0006627">
    <property type="term" value="P:protein processing involved in protein targeting to mitochondrion"/>
    <property type="evidence" value="ECO:0007669"/>
    <property type="project" value="TreeGrafter"/>
</dbReference>
<dbReference type="PROSITE" id="PS00143">
    <property type="entry name" value="INSULINASE"/>
    <property type="match status" value="1"/>
</dbReference>
<dbReference type="GO" id="GO:0005759">
    <property type="term" value="C:mitochondrial matrix"/>
    <property type="evidence" value="ECO:0007669"/>
    <property type="project" value="UniProtKB-SubCell"/>
</dbReference>
<evidence type="ECO:0000256" key="9">
    <source>
        <dbReference type="RuleBase" id="RU004447"/>
    </source>
</evidence>
<dbReference type="PANTHER" id="PTHR11851">
    <property type="entry name" value="METALLOPROTEASE"/>
    <property type="match status" value="1"/>
</dbReference>
<dbReference type="OrthoDB" id="277191at2759"/>
<reference evidence="12" key="1">
    <citation type="submission" date="2014-05" db="EMBL/GenBank/DDBJ databases">
        <authorList>
            <person name="Chronopoulou M."/>
        </authorList>
    </citation>
    <scope>NUCLEOTIDE SEQUENCE</scope>
    <source>
        <tissue evidence="12">Whole organism</tissue>
    </source>
</reference>
<comment type="similarity">
    <text evidence="3 9">Belongs to the peptidase M16 family.</text>
</comment>
<dbReference type="InterPro" id="IPR050361">
    <property type="entry name" value="MPP/UQCRC_Complex"/>
</dbReference>
<evidence type="ECO:0000256" key="6">
    <source>
        <dbReference type="ARBA" id="ARBA00023128"/>
    </source>
</evidence>
<comment type="subcellular location">
    <subcellularLocation>
        <location evidence="2">Mitochondrion matrix</location>
    </subcellularLocation>
</comment>
<evidence type="ECO:0000256" key="3">
    <source>
        <dbReference type="ARBA" id="ARBA00007261"/>
    </source>
</evidence>
<dbReference type="GO" id="GO:0004222">
    <property type="term" value="F:metalloendopeptidase activity"/>
    <property type="evidence" value="ECO:0007669"/>
    <property type="project" value="InterPro"/>
</dbReference>
<dbReference type="EMBL" id="HACA01009442">
    <property type="protein sequence ID" value="CDW26803.1"/>
    <property type="molecule type" value="Transcribed_RNA"/>
</dbReference>
<dbReference type="AlphaFoldDB" id="A0A0K2TL76"/>
<dbReference type="InterPro" id="IPR011765">
    <property type="entry name" value="Pept_M16_N"/>
</dbReference>
<comment type="function">
    <text evidence="1">Substrate recognition and binding subunit of the essential mitochondrial processing protease (MPP), which cleaves the mitochondrial sequence off newly imported precursors proteins.</text>
</comment>
<evidence type="ECO:0000256" key="1">
    <source>
        <dbReference type="ARBA" id="ARBA00002123"/>
    </source>
</evidence>
<dbReference type="InterPro" id="IPR007863">
    <property type="entry name" value="Peptidase_M16_C"/>
</dbReference>
<gene>
    <name evidence="12" type="primary">PMPCA</name>
</gene>
<dbReference type="SUPFAM" id="SSF63411">
    <property type="entry name" value="LuxS/MPP-like metallohydrolase"/>
    <property type="match status" value="2"/>
</dbReference>